<reference evidence="7 8" key="1">
    <citation type="journal article" date="2011" name="Proc. Natl. Acad. Sci. U.S.A.">
        <title>Evolutionary erosion of yeast sex chromosomes by mating-type switching accidents.</title>
        <authorList>
            <person name="Gordon J.L."/>
            <person name="Armisen D."/>
            <person name="Proux-Wera E."/>
            <person name="Oheigeartaigh S.S."/>
            <person name="Byrne K.P."/>
            <person name="Wolfe K.H."/>
        </authorList>
    </citation>
    <scope>NUCLEOTIDE SEQUENCE [LARGE SCALE GENOMIC DNA]</scope>
    <source>
        <strain evidence="8">ATCC 10597 / BCRC 20456 / CBS 421 / NBRC 0211 / NRRL Y-12639</strain>
    </source>
</reference>
<dbReference type="Gene3D" id="1.10.472.10">
    <property type="entry name" value="Cyclin-like"/>
    <property type="match status" value="1"/>
</dbReference>
<dbReference type="InterPro" id="IPR036915">
    <property type="entry name" value="Cyclin-like_sf"/>
</dbReference>
<gene>
    <name evidence="7" type="primary">NDAI0E03720</name>
    <name evidence="7" type="ordered locus">NDAI_0E03720</name>
</gene>
<evidence type="ECO:0000256" key="5">
    <source>
        <dbReference type="RuleBase" id="RU000383"/>
    </source>
</evidence>
<dbReference type="FunFam" id="1.10.472.10:FF:000010">
    <property type="entry name" value="G1/S-specific cyclin Cln1"/>
    <property type="match status" value="1"/>
</dbReference>
<comment type="similarity">
    <text evidence="1 5">Belongs to the cyclin family.</text>
</comment>
<keyword evidence="2" id="KW-0132">Cell division</keyword>
<dbReference type="GO" id="GO:0051301">
    <property type="term" value="P:cell division"/>
    <property type="evidence" value="ECO:0007669"/>
    <property type="project" value="UniProtKB-KW"/>
</dbReference>
<keyword evidence="4" id="KW-0131">Cell cycle</keyword>
<dbReference type="CDD" id="cd20559">
    <property type="entry name" value="CYCLIN_ScCLN_like"/>
    <property type="match status" value="1"/>
</dbReference>
<dbReference type="STRING" id="1071378.G0WBR9"/>
<accession>G0WBR9</accession>
<evidence type="ECO:0000256" key="2">
    <source>
        <dbReference type="ARBA" id="ARBA00022618"/>
    </source>
</evidence>
<dbReference type="SMART" id="SM00385">
    <property type="entry name" value="CYCLIN"/>
    <property type="match status" value="1"/>
</dbReference>
<evidence type="ECO:0000259" key="6">
    <source>
        <dbReference type="SMART" id="SM00385"/>
    </source>
</evidence>
<proteinExistence type="inferred from homology"/>
<organism evidence="7 8">
    <name type="scientific">Naumovozyma dairenensis (strain ATCC 10597 / BCRC 20456 / CBS 421 / NBRC 0211 / NRRL Y-12639)</name>
    <name type="common">Saccharomyces dairenensis</name>
    <dbReference type="NCBI Taxonomy" id="1071378"/>
    <lineage>
        <taxon>Eukaryota</taxon>
        <taxon>Fungi</taxon>
        <taxon>Dikarya</taxon>
        <taxon>Ascomycota</taxon>
        <taxon>Saccharomycotina</taxon>
        <taxon>Saccharomycetes</taxon>
        <taxon>Saccharomycetales</taxon>
        <taxon>Saccharomycetaceae</taxon>
        <taxon>Naumovozyma</taxon>
    </lineage>
</organism>
<dbReference type="InterPro" id="IPR013763">
    <property type="entry name" value="Cyclin-like_dom"/>
</dbReference>
<dbReference type="eggNOG" id="KOG0653">
    <property type="taxonomic scope" value="Eukaryota"/>
</dbReference>
<evidence type="ECO:0000313" key="7">
    <source>
        <dbReference type="EMBL" id="CCD25189.1"/>
    </source>
</evidence>
<dbReference type="AlphaFoldDB" id="G0WBR9"/>
<dbReference type="InterPro" id="IPR039361">
    <property type="entry name" value="Cyclin"/>
</dbReference>
<protein>
    <recommendedName>
        <fullName evidence="6">Cyclin-like domain-containing protein</fullName>
    </recommendedName>
</protein>
<sequence length="582" mass="65376">MFNINESQNRTISTTAAAAAAAAVTNGINLGITNLGINTRSTSAPIANNAATTINLDTIKPVDLNVLSQIRKHVANVKAHNPNLMKKEMTNHQSSINEYSKDILNKLITFEYSTDFKINKPDLSKFKLQPEINESMRNLIFDFLMCCHTRLKLSTSTLFLAYSIIDRFSSKFLIKNFSYQLISLTALWISSKYWDSKYRIPTLKNLQNLCCNQYSKSEFKEMELQILKAFNWSVCQIPTHDSVIDILLFLNQKNIFQNQLMTINEIKMGSIMLCELASFNLDISFEYNPSMISITSINLMKLALTFHKSNKWDEIESISQDNKIITICHALLEQLSSAYQTSSTVEADEGADATSVYSGTTHPYSQQKELKRSTLPTSFNSKYNLINNKNNESNETTSTYYKNLFTALYNYSIQWQLNNFYASQSVQDYLSTITPSSGDKDIATTPSSLQSRNMSVMETPHINNTSSLSSNSSYLSATHLPTPSIESYGSNINMHSQNHHSNKFIQLPQLLTPLTPTNGVNMVTNLKKRSVASVMSSIDNPNSTRTKKRIISTVGPRYMSNPATSTTSAFSSLNLSTKNDIT</sequence>
<dbReference type="EMBL" id="HE580271">
    <property type="protein sequence ID" value="CCD25189.1"/>
    <property type="molecule type" value="Genomic_DNA"/>
</dbReference>
<evidence type="ECO:0000256" key="1">
    <source>
        <dbReference type="ARBA" id="ARBA00008742"/>
    </source>
</evidence>
<keyword evidence="3 5" id="KW-0195">Cyclin</keyword>
<dbReference type="PROSITE" id="PS00292">
    <property type="entry name" value="CYCLINS"/>
    <property type="match status" value="1"/>
</dbReference>
<dbReference type="GO" id="GO:0044843">
    <property type="term" value="P:cell cycle G1/S phase transition"/>
    <property type="evidence" value="ECO:0007669"/>
    <property type="project" value="UniProtKB-ARBA"/>
</dbReference>
<dbReference type="HOGENOM" id="CLU_033561_1_0_1"/>
<dbReference type="PANTHER" id="PTHR10177">
    <property type="entry name" value="CYCLINS"/>
    <property type="match status" value="1"/>
</dbReference>
<dbReference type="GO" id="GO:0016538">
    <property type="term" value="F:cyclin-dependent protein serine/threonine kinase regulator activity"/>
    <property type="evidence" value="ECO:0007669"/>
    <property type="project" value="UniProtKB-ARBA"/>
</dbReference>
<dbReference type="KEGG" id="ndi:NDAI_0E03720"/>
<dbReference type="Proteomes" id="UP000000689">
    <property type="component" value="Chromosome 5"/>
</dbReference>
<evidence type="ECO:0000313" key="8">
    <source>
        <dbReference type="Proteomes" id="UP000000689"/>
    </source>
</evidence>
<evidence type="ECO:0000256" key="4">
    <source>
        <dbReference type="ARBA" id="ARBA00023306"/>
    </source>
</evidence>
<name>G0WBR9_NAUDC</name>
<keyword evidence="8" id="KW-1185">Reference proteome</keyword>
<dbReference type="GO" id="GO:0051726">
    <property type="term" value="P:regulation of cell cycle"/>
    <property type="evidence" value="ECO:0007669"/>
    <property type="project" value="UniProtKB-ARBA"/>
</dbReference>
<dbReference type="InterPro" id="IPR006671">
    <property type="entry name" value="Cyclin_N"/>
</dbReference>
<dbReference type="RefSeq" id="XP_003670432.1">
    <property type="nucleotide sequence ID" value="XM_003670384.1"/>
</dbReference>
<feature type="domain" description="Cyclin-like" evidence="6">
    <location>
        <begin position="142"/>
        <end position="228"/>
    </location>
</feature>
<dbReference type="InterPro" id="IPR048258">
    <property type="entry name" value="Cyclins_cyclin-box"/>
</dbReference>
<dbReference type="GeneID" id="11498767"/>
<dbReference type="OrthoDB" id="5590282at2759"/>
<evidence type="ECO:0000256" key="3">
    <source>
        <dbReference type="ARBA" id="ARBA00023127"/>
    </source>
</evidence>
<dbReference type="Pfam" id="PF00134">
    <property type="entry name" value="Cyclin_N"/>
    <property type="match status" value="1"/>
</dbReference>
<dbReference type="GO" id="GO:0044772">
    <property type="term" value="P:mitotic cell cycle phase transition"/>
    <property type="evidence" value="ECO:0007669"/>
    <property type="project" value="UniProtKB-ARBA"/>
</dbReference>
<dbReference type="SUPFAM" id="SSF47954">
    <property type="entry name" value="Cyclin-like"/>
    <property type="match status" value="1"/>
</dbReference>